<dbReference type="Proteomes" id="UP000521199">
    <property type="component" value="Unassembled WGS sequence"/>
</dbReference>
<dbReference type="GO" id="GO:0046872">
    <property type="term" value="F:metal ion binding"/>
    <property type="evidence" value="ECO:0007669"/>
    <property type="project" value="UniProtKB-KW"/>
</dbReference>
<feature type="binding site" evidence="7">
    <location>
        <position position="226"/>
    </location>
    <ligand>
        <name>substrate</name>
    </ligand>
</feature>
<protein>
    <submittedName>
        <fullName evidence="10">N-acetylglucosamine-6-phosphate deacetylase</fullName>
        <ecNumber evidence="10">3.5.1.25</ecNumber>
    </submittedName>
</protein>
<evidence type="ECO:0000256" key="7">
    <source>
        <dbReference type="PIRSR" id="PIRSR038994-2"/>
    </source>
</evidence>
<dbReference type="PANTHER" id="PTHR11113:SF14">
    <property type="entry name" value="N-ACETYLGLUCOSAMINE-6-PHOSPHATE DEACETYLASE"/>
    <property type="match status" value="1"/>
</dbReference>
<evidence type="ECO:0000256" key="5">
    <source>
        <dbReference type="PIRNR" id="PIRNR038994"/>
    </source>
</evidence>
<evidence type="ECO:0000256" key="1">
    <source>
        <dbReference type="ARBA" id="ARBA00010716"/>
    </source>
</evidence>
<gene>
    <name evidence="10" type="ORF">HNQ52_002292</name>
</gene>
<feature type="binding site" evidence="8">
    <location>
        <position position="194"/>
    </location>
    <ligand>
        <name>Zn(2+)</name>
        <dbReference type="ChEBI" id="CHEBI:29105"/>
    </ligand>
</feature>
<sequence>MAVHLVNGRVLVGEEFVDGVTVRLEGERIVAVDADAKLRDASATRHDLRGAWLVPGFIDCQVNGGGGVLFNGNPSVEGIRRIGAAHRRFGTTAFLPTLISDDAATMRAALAAVDAAIAQGVPGVIGVHLEGPYLAPARQGTHDAAQFRVPDADEIALATSLRGSVTLITLAPERLPVDTLRALQAGGAILAAGHTAATFEQMRTALDAGVRGFTHLYNAMTPLQGREPGAVGAALDDRDSWCGIIVDGHHVHAASLRVALAAKPCGKVFLVTDAMPPVGSDDPAFVLYGETITAVDGICRNAAGALAGSALDMAAAVRNSVGTLGVSLAEAARMASLYPAQFLGLASERGRIAAGMRADLAVLDAGLDVVATYIGGVREQVRS</sequence>
<comment type="similarity">
    <text evidence="1 5">Belongs to the metallo-dependent hydrolases superfamily. NagA family.</text>
</comment>
<dbReference type="EC" id="3.5.1.25" evidence="10"/>
<proteinExistence type="inferred from homology"/>
<dbReference type="GO" id="GO:0006046">
    <property type="term" value="P:N-acetylglucosamine catabolic process"/>
    <property type="evidence" value="ECO:0007669"/>
    <property type="project" value="TreeGrafter"/>
</dbReference>
<dbReference type="Gene3D" id="3.20.20.140">
    <property type="entry name" value="Metal-dependent hydrolases"/>
    <property type="match status" value="1"/>
</dbReference>
<organism evidence="10 11">
    <name type="scientific">Chiayiivirga flava</name>
    <dbReference type="NCBI Taxonomy" id="659595"/>
    <lineage>
        <taxon>Bacteria</taxon>
        <taxon>Pseudomonadati</taxon>
        <taxon>Pseudomonadota</taxon>
        <taxon>Gammaproteobacteria</taxon>
        <taxon>Lysobacterales</taxon>
        <taxon>Lysobacteraceae</taxon>
        <taxon>Chiayiivirga</taxon>
    </lineage>
</organism>
<evidence type="ECO:0000256" key="3">
    <source>
        <dbReference type="ARBA" id="ARBA00022801"/>
    </source>
</evidence>
<dbReference type="SUPFAM" id="SSF51338">
    <property type="entry name" value="Composite domain of metallo-dependent hydrolases"/>
    <property type="match status" value="1"/>
</dbReference>
<name>A0A7W8D8I4_9GAMM</name>
<evidence type="ECO:0000259" key="9">
    <source>
        <dbReference type="Pfam" id="PF01979"/>
    </source>
</evidence>
<dbReference type="InterPro" id="IPR003764">
    <property type="entry name" value="GlcNAc_6-P_deAcase"/>
</dbReference>
<keyword evidence="4 5" id="KW-0119">Carbohydrate metabolism</keyword>
<feature type="binding site" evidence="7">
    <location>
        <position position="141"/>
    </location>
    <ligand>
        <name>substrate</name>
    </ligand>
</feature>
<dbReference type="InterPro" id="IPR006680">
    <property type="entry name" value="Amidohydro-rel"/>
</dbReference>
<feature type="binding site" evidence="8">
    <location>
        <position position="215"/>
    </location>
    <ligand>
        <name>Zn(2+)</name>
        <dbReference type="ChEBI" id="CHEBI:29105"/>
    </ligand>
</feature>
<comment type="cofactor">
    <cofactor evidence="8">
        <name>a divalent metal cation</name>
        <dbReference type="ChEBI" id="CHEBI:60240"/>
    </cofactor>
    <text evidence="8">Binds 1 divalent metal cation per subunit.</text>
</comment>
<feature type="binding site" evidence="7">
    <location>
        <begin position="306"/>
        <end position="308"/>
    </location>
    <ligand>
        <name>substrate</name>
    </ligand>
</feature>
<evidence type="ECO:0000313" key="11">
    <source>
        <dbReference type="Proteomes" id="UP000521199"/>
    </source>
</evidence>
<feature type="binding site" evidence="8">
    <location>
        <position position="130"/>
    </location>
    <ligand>
        <name>Zn(2+)</name>
        <dbReference type="ChEBI" id="CHEBI:29105"/>
    </ligand>
</feature>
<feature type="domain" description="Amidohydrolase-related" evidence="9">
    <location>
        <begin position="53"/>
        <end position="373"/>
    </location>
</feature>
<dbReference type="InterPro" id="IPR011059">
    <property type="entry name" value="Metal-dep_hydrolase_composite"/>
</dbReference>
<keyword evidence="2 8" id="KW-0479">Metal-binding</keyword>
<keyword evidence="11" id="KW-1185">Reference proteome</keyword>
<evidence type="ECO:0000313" key="10">
    <source>
        <dbReference type="EMBL" id="MBB5208742.1"/>
    </source>
</evidence>
<dbReference type="Pfam" id="PF01979">
    <property type="entry name" value="Amidohydro_1"/>
    <property type="match status" value="1"/>
</dbReference>
<evidence type="ECO:0000256" key="2">
    <source>
        <dbReference type="ARBA" id="ARBA00022723"/>
    </source>
</evidence>
<evidence type="ECO:0000256" key="6">
    <source>
        <dbReference type="PIRSR" id="PIRSR038994-1"/>
    </source>
</evidence>
<dbReference type="RefSeq" id="WP_183961297.1">
    <property type="nucleotide sequence ID" value="NZ_JACHHP010000004.1"/>
</dbReference>
<dbReference type="EMBL" id="JACHHP010000004">
    <property type="protein sequence ID" value="MBB5208742.1"/>
    <property type="molecule type" value="Genomic_DNA"/>
</dbReference>
<comment type="caution">
    <text evidence="10">The sequence shown here is derived from an EMBL/GenBank/DDBJ whole genome shotgun (WGS) entry which is preliminary data.</text>
</comment>
<feature type="binding site" evidence="7">
    <location>
        <position position="250"/>
    </location>
    <ligand>
        <name>substrate</name>
    </ligand>
</feature>
<dbReference type="PANTHER" id="PTHR11113">
    <property type="entry name" value="N-ACETYLGLUCOSAMINE-6-PHOSPHATE DEACETYLASE"/>
    <property type="match status" value="1"/>
</dbReference>
<dbReference type="CDD" id="cd00854">
    <property type="entry name" value="NagA"/>
    <property type="match status" value="1"/>
</dbReference>
<accession>A0A7W8D8I4</accession>
<dbReference type="SUPFAM" id="SSF51556">
    <property type="entry name" value="Metallo-dependent hydrolases"/>
    <property type="match status" value="1"/>
</dbReference>
<dbReference type="FunFam" id="3.20.20.140:FF:000004">
    <property type="entry name" value="N-acetylglucosamine-6-phosphate deacetylase"/>
    <property type="match status" value="1"/>
</dbReference>
<reference evidence="10 11" key="1">
    <citation type="submission" date="2020-08" db="EMBL/GenBank/DDBJ databases">
        <title>Genomic Encyclopedia of Type Strains, Phase IV (KMG-IV): sequencing the most valuable type-strain genomes for metagenomic binning, comparative biology and taxonomic classification.</title>
        <authorList>
            <person name="Goeker M."/>
        </authorList>
    </citation>
    <scope>NUCLEOTIDE SEQUENCE [LARGE SCALE GENOMIC DNA]</scope>
    <source>
        <strain evidence="10 11">DSM 24163</strain>
    </source>
</reference>
<keyword evidence="3 5" id="KW-0378">Hydrolase</keyword>
<feature type="active site" description="Proton donor/acceptor" evidence="6">
    <location>
        <position position="273"/>
    </location>
</feature>
<dbReference type="InterPro" id="IPR032466">
    <property type="entry name" value="Metal_Hydrolase"/>
</dbReference>
<dbReference type="AlphaFoldDB" id="A0A7W8D8I4"/>
<dbReference type="Gene3D" id="2.30.40.10">
    <property type="entry name" value="Urease, subunit C, domain 1"/>
    <property type="match status" value="1"/>
</dbReference>
<dbReference type="PIRSF" id="PIRSF038994">
    <property type="entry name" value="NagA"/>
    <property type="match status" value="1"/>
</dbReference>
<dbReference type="NCBIfam" id="TIGR00221">
    <property type="entry name" value="nagA"/>
    <property type="match status" value="1"/>
</dbReference>
<dbReference type="GO" id="GO:0008448">
    <property type="term" value="F:N-acetylglucosamine-6-phosphate deacetylase activity"/>
    <property type="evidence" value="ECO:0007669"/>
    <property type="project" value="UniProtKB-EC"/>
</dbReference>
<feature type="binding site" evidence="7">
    <location>
        <begin position="218"/>
        <end position="219"/>
    </location>
    <ligand>
        <name>substrate</name>
    </ligand>
</feature>
<evidence type="ECO:0000256" key="8">
    <source>
        <dbReference type="PIRSR" id="PIRSR038994-3"/>
    </source>
</evidence>
<evidence type="ECO:0000256" key="4">
    <source>
        <dbReference type="ARBA" id="ARBA00023277"/>
    </source>
</evidence>